<dbReference type="PANTHER" id="PTHR47381:SF3">
    <property type="entry name" value="ALPHA_BETA-HYDROLASES SUPERFAMILY PROTEIN"/>
    <property type="match status" value="1"/>
</dbReference>
<organism evidence="1 2">
    <name type="scientific">Rhododendron griersonianum</name>
    <dbReference type="NCBI Taxonomy" id="479676"/>
    <lineage>
        <taxon>Eukaryota</taxon>
        <taxon>Viridiplantae</taxon>
        <taxon>Streptophyta</taxon>
        <taxon>Embryophyta</taxon>
        <taxon>Tracheophyta</taxon>
        <taxon>Spermatophyta</taxon>
        <taxon>Magnoliopsida</taxon>
        <taxon>eudicotyledons</taxon>
        <taxon>Gunneridae</taxon>
        <taxon>Pentapetalae</taxon>
        <taxon>asterids</taxon>
        <taxon>Ericales</taxon>
        <taxon>Ericaceae</taxon>
        <taxon>Ericoideae</taxon>
        <taxon>Rhodoreae</taxon>
        <taxon>Rhododendron</taxon>
    </lineage>
</organism>
<comment type="caution">
    <text evidence="1">The sequence shown here is derived from an EMBL/GenBank/DDBJ whole genome shotgun (WGS) entry which is preliminary data.</text>
</comment>
<evidence type="ECO:0000313" key="2">
    <source>
        <dbReference type="Proteomes" id="UP000823749"/>
    </source>
</evidence>
<dbReference type="Proteomes" id="UP000823749">
    <property type="component" value="Chromosome 8"/>
</dbReference>
<evidence type="ECO:0000313" key="1">
    <source>
        <dbReference type="EMBL" id="KAG5536955.1"/>
    </source>
</evidence>
<name>A0AAV6JCK7_9ERIC</name>
<dbReference type="PANTHER" id="PTHR47381">
    <property type="entry name" value="ALPHA/BETA-HYDROLASES SUPERFAMILY PROTEIN"/>
    <property type="match status" value="1"/>
</dbReference>
<sequence length="80" mass="8931">MISGGVGLTALRMYLKKHGLIWARVSRVDKEVVEKVSCIYHCLWDIIAPGLASQFDSLYTIPIIAPRPLLILNEMSFSAL</sequence>
<gene>
    <name evidence="1" type="ORF">RHGRI_024400</name>
</gene>
<dbReference type="EMBL" id="JACTNZ010000008">
    <property type="protein sequence ID" value="KAG5536955.1"/>
    <property type="molecule type" value="Genomic_DNA"/>
</dbReference>
<accession>A0AAV6JCK7</accession>
<dbReference type="AlphaFoldDB" id="A0AAV6JCK7"/>
<protein>
    <submittedName>
        <fullName evidence="1">Uncharacterized protein</fullName>
    </submittedName>
</protein>
<proteinExistence type="predicted"/>
<keyword evidence="2" id="KW-1185">Reference proteome</keyword>
<reference evidence="1" key="1">
    <citation type="submission" date="2020-08" db="EMBL/GenBank/DDBJ databases">
        <title>Plant Genome Project.</title>
        <authorList>
            <person name="Zhang R.-G."/>
        </authorList>
    </citation>
    <scope>NUCLEOTIDE SEQUENCE</scope>
    <source>
        <strain evidence="1">WSP0</strain>
        <tissue evidence="1">Leaf</tissue>
    </source>
</reference>